<dbReference type="GO" id="GO:0005975">
    <property type="term" value="P:carbohydrate metabolic process"/>
    <property type="evidence" value="ECO:0007669"/>
    <property type="project" value="UniProtKB-ARBA"/>
</dbReference>
<dbReference type="InterPro" id="IPR022464">
    <property type="entry name" value="Strep_pil_isopept_link"/>
</dbReference>
<feature type="domain" description="Streptococcal pilin isopeptide linkage" evidence="3">
    <location>
        <begin position="2072"/>
        <end position="2178"/>
    </location>
</feature>
<feature type="transmembrane region" description="Helical" evidence="2">
    <location>
        <begin position="2203"/>
        <end position="2225"/>
    </location>
</feature>
<dbReference type="OrthoDB" id="9816455at2"/>
<gene>
    <name evidence="5" type="ORF">B5G02_01340</name>
</gene>
<feature type="domain" description="Streptococcal pilin isopeptide linkage" evidence="3">
    <location>
        <begin position="922"/>
        <end position="1047"/>
    </location>
</feature>
<feature type="domain" description="Streptococcal pilin isopeptide linkage" evidence="3">
    <location>
        <begin position="1673"/>
        <end position="1799"/>
    </location>
</feature>
<feature type="domain" description="Streptococcal pilin isopeptide linkage" evidence="3">
    <location>
        <begin position="1375"/>
        <end position="1514"/>
    </location>
</feature>
<reference evidence="6" key="1">
    <citation type="submission" date="2017-04" db="EMBL/GenBank/DDBJ databases">
        <title>Function of individual gut microbiota members based on whole genome sequencing of pure cultures obtained from chicken caecum.</title>
        <authorList>
            <person name="Medvecky M."/>
            <person name="Cejkova D."/>
            <person name="Polansky O."/>
            <person name="Karasova D."/>
            <person name="Kubasova T."/>
            <person name="Cizek A."/>
            <person name="Rychlik I."/>
        </authorList>
    </citation>
    <scope>NUCLEOTIDE SEQUENCE [LARGE SCALE GENOMIC DNA]</scope>
    <source>
        <strain evidence="6">An5</strain>
    </source>
</reference>
<feature type="region of interest" description="Disordered" evidence="1">
    <location>
        <begin position="1656"/>
        <end position="1675"/>
    </location>
</feature>
<evidence type="ECO:0000259" key="3">
    <source>
        <dbReference type="Pfam" id="PF12892"/>
    </source>
</evidence>
<keyword evidence="6" id="KW-1185">Reference proteome</keyword>
<keyword evidence="2" id="KW-0812">Transmembrane</keyword>
<feature type="domain" description="Streptococcal pilin isopeptide linkage" evidence="3">
    <location>
        <begin position="1523"/>
        <end position="1655"/>
    </location>
</feature>
<keyword evidence="2" id="KW-1133">Transmembrane helix</keyword>
<dbReference type="Proteomes" id="UP000195781">
    <property type="component" value="Unassembled WGS sequence"/>
</dbReference>
<evidence type="ECO:0000313" key="6">
    <source>
        <dbReference type="Proteomes" id="UP000195781"/>
    </source>
</evidence>
<dbReference type="Pfam" id="PF17802">
    <property type="entry name" value="SpaA"/>
    <property type="match status" value="1"/>
</dbReference>
<feature type="domain" description="Streptococcal pilin isopeptide linkage" evidence="3">
    <location>
        <begin position="1059"/>
        <end position="1216"/>
    </location>
</feature>
<organism evidence="5 6">
    <name type="scientific">[Collinsella] massiliensis</name>
    <dbReference type="NCBI Taxonomy" id="1232426"/>
    <lineage>
        <taxon>Bacteria</taxon>
        <taxon>Bacillati</taxon>
        <taxon>Actinomycetota</taxon>
        <taxon>Coriobacteriia</taxon>
        <taxon>Coriobacteriales</taxon>
        <taxon>Coriobacteriaceae</taxon>
        <taxon>Enorma</taxon>
    </lineage>
</organism>
<name>A0A1Y3XW04_9ACTN</name>
<evidence type="ECO:0008006" key="7">
    <source>
        <dbReference type="Google" id="ProtNLM"/>
    </source>
</evidence>
<accession>A0A1Y3XW04</accession>
<proteinExistence type="predicted"/>
<feature type="domain" description="SpaA-like prealbumin fold" evidence="4">
    <location>
        <begin position="679"/>
        <end position="771"/>
    </location>
</feature>
<dbReference type="Pfam" id="PF12892">
    <property type="entry name" value="FctA"/>
    <property type="match status" value="9"/>
</dbReference>
<dbReference type="Gene3D" id="2.60.40.10">
    <property type="entry name" value="Immunoglobulins"/>
    <property type="match status" value="1"/>
</dbReference>
<evidence type="ECO:0000313" key="5">
    <source>
        <dbReference type="EMBL" id="OUN89705.1"/>
    </source>
</evidence>
<sequence>MMRQTRNARPAHASGKTPRGGVTRKLRGFIAAAFVAVAVLVAVPVLAQAALADYTVPGVTPNGTTINLFDYWLTTQNGADNSDPYGANNAGINDGHSLKFRQSGGNVSDGGTGRINGYTGGSQPNQGLVNNTLTDGYPTLSGAKGGTRNQSLAYLFNGEPVDGKAAYPNVSGLLQVDSDGYYYYNCKDNFASFDAATNSFTLYDKPAVEEGQFFPFNTAEQVFNEGRNGLQNKITDADNSVLNHYFGMTMSTRFIQSEGGLIDGNENKPVTYNFSGDDDVWVYIDGVLVGDLGGIHGATSLEINFATGDVYVYGDGNGNNEYDNARTDTLYQHTTIRACFEDAYNTQSPTGFNDNTFSDGSYHTLNFFYLERGNSASNMSLKYNLETIPESGVKKISQDNDPLGNVQFVLTPTDESYQPLANAQTINATTDWATGELVFSYTDEASGQDRPYTLEQLGNISRWWILQEDADSVPAGYRNAGTVEMRFSNAQQNDASKGAGMLLASNQWATGAYSQARVTVTAPDTLAVDGGGTHDVDKGTVFAVVMQKGADGEWYPVSGDAFTGWNVATTNDKAAIIAAAKANQNAFTVGSGGAYQVEIDNLPGDITTYEYVINTFGANDNNDPAKYSVKYYWTNADSLDALTDASTVDELDPSGNGTTGTSFDRVFSVMLNIPNIKNELSLVKTDAETKNPIEGVQFALYADENQDGQADDGTALSTMTTDENGTLQVYSSTDEQILAKGSYVLEETAPDGYVDETEPIQIVVDDEGVHVNAGTDTDNVTVETGIGRLVYSMKGFAAGDKVDATLHDVQAQPQSTASYSADADWQNVADTDPIHYHYNDEGDNELIYVGTTEGVDSYTAQAGWSRLDVTQCLEHDGAADTDKQDLGDTNLNALFTGNVTIHVTNRTIPEDATLDGAENLVVTKNLVGREWQDGDSFSFTLAADPDDDTTVKAVEDGTVVLPDNADDGTVVVSNETQGDPKTAAFGDIIFKSEGTYKFIITENDSDVAGVSKDASTKHVTVLVTDENGTLEANVVAEGTDELIFTNTADLTVSAADALQITKNLHASAETAGLVNAEAGAYQFTIKAVATEGDNQPTAADAAAKLGLTDDETELTADSAALTQGTGDNAYVWSGSSNPLTNDLTFTAADRGKTFTYEVSEVVPNPAADGYVYDTATHTVTYTVSADTAAALSVEVRIDGGDPVATDATPTVTFDNAIKVATIGGDGADTALKVQKTVNVDTDKDFAFDLTLASAKDGEGNNIDGAVFETGDDGALTAFDGMTATIDGAFNADNKLTQTASFDKITFTKPGTYTFNVEESTTGTGDGWIYDTDTKTIEVKVDNDMNVTVNPANATVSFTNTYGASGDLPLDGSGAIKLTKELTGRDWVDGDTFTFTLSGKNVTPGADETAGFELPATTEVTVSYADAVKAAGEGNATEGVAVPFSFGAIKFTQTGTYEFTVTEGDINEEHVSNMSGTSVTYRVVVEDNTQDGKLEVGAPVVTTQTGSSAFVNVYNPDAALAGLTATKTVNGLSQGISPDLFTFQIKAVSAPDGVTAPMPSNAQAAGDGTYTVTNDVDGAINFGTFRFAEPGTYTYTVSEVAGNQTGVTYDDSTFTVVYNVTDHPDTGALTAEMTVHEGDSADGTVVDSIVFANTYDPEDVTVDPTPDDASTGFSGTKTVTNEHGDYGAIADGDFQFTMKNIVVPTGVTAPEPSNGSTVDVQADGSFDFGTLTFSEPGTYTYEVREVSGNEDGVTYSDAVYTLSYTIEDQDGKLTVTDQSITNADGTAVDGTALNFENIYNDGQTEYTIGGTKVLETNGYQGASLTEGAYTFVLVDEEGNEVDRVTNGAATDNTATFQFDPITYNEAGTHTYTVYELGADGQPGTGGTDDARVTHSDAAYTVTVTVTASNDGRGLAASADVQNADITFTNTYEPTPVVVGPNGSAKIEGTKVLDVAEGNDRAMKAGEFEFLLLQNDQVVSRTTNDENGNFVFDDITFDKAGTYTYAVSEINTGLGGITYDSTVYTVTVEVTENADTHALEATVTYTDPTDISKPADAMTFTNSYKATGTTIVLGASKELKNGTLADGQFTFELTGSEGAPMPESTKVTNLADGSVSFGTVTFDKVGEYDYTITEVNDGQEGITYDEDATRTIHVSVTDSGEGYLTAYVTFGADGSHFVNTSTSTTVPGTGDGSGSGDALVGTGGFLLGATALVAIAGAGAVTAGAVMRRRKR</sequence>
<dbReference type="Gene3D" id="2.60.40.3050">
    <property type="match status" value="9"/>
</dbReference>
<protein>
    <recommendedName>
        <fullName evidence="7">PA14 domain-containing protein</fullName>
    </recommendedName>
</protein>
<evidence type="ECO:0000256" key="2">
    <source>
        <dbReference type="SAM" id="Phobius"/>
    </source>
</evidence>
<evidence type="ECO:0000259" key="4">
    <source>
        <dbReference type="Pfam" id="PF17802"/>
    </source>
</evidence>
<dbReference type="InterPro" id="IPR013783">
    <property type="entry name" value="Ig-like_fold"/>
</dbReference>
<dbReference type="InterPro" id="IPR038174">
    <property type="entry name" value="Strep_pil_link_sf"/>
</dbReference>
<dbReference type="NCBIfam" id="TIGR03786">
    <property type="entry name" value="strep_pil_rpt"/>
    <property type="match status" value="6"/>
</dbReference>
<dbReference type="EMBL" id="NFIE01000002">
    <property type="protein sequence ID" value="OUN89705.1"/>
    <property type="molecule type" value="Genomic_DNA"/>
</dbReference>
<comment type="caution">
    <text evidence="5">The sequence shown here is derived from an EMBL/GenBank/DDBJ whole genome shotgun (WGS) entry which is preliminary data.</text>
</comment>
<dbReference type="InterPro" id="IPR041033">
    <property type="entry name" value="SpaA_PFL_dom_1"/>
</dbReference>
<keyword evidence="2" id="KW-0472">Membrane</keyword>
<feature type="domain" description="Streptococcal pilin isopeptide linkage" evidence="3">
    <location>
        <begin position="1808"/>
        <end position="1931"/>
    </location>
</feature>
<feature type="region of interest" description="Disordered" evidence="1">
    <location>
        <begin position="1"/>
        <end position="20"/>
    </location>
</feature>
<feature type="domain" description="Streptococcal pilin isopeptide linkage" evidence="3">
    <location>
        <begin position="1946"/>
        <end position="2063"/>
    </location>
</feature>
<feature type="domain" description="Streptococcal pilin isopeptide linkage" evidence="3">
    <location>
        <begin position="1231"/>
        <end position="1361"/>
    </location>
</feature>
<evidence type="ECO:0000256" key="1">
    <source>
        <dbReference type="SAM" id="MobiDB-lite"/>
    </source>
</evidence>